<keyword evidence="5 7" id="KW-0406">Ion transport</keyword>
<keyword evidence="4 7" id="KW-0812">Transmembrane</keyword>
<protein>
    <recommendedName>
        <fullName evidence="7">FXYD domain-containing ion transport regulator</fullName>
    </recommendedName>
</protein>
<dbReference type="Ensembl" id="ENSPMGT00000022241.1">
    <property type="protein sequence ID" value="ENSPMGP00000020859.1"/>
    <property type="gene ID" value="ENSPMGG00000016910.1"/>
</dbReference>
<dbReference type="STRING" id="409849.ENSPMGP00000020859"/>
<dbReference type="Gene3D" id="1.20.5.780">
    <property type="entry name" value="Single helix bin"/>
    <property type="match status" value="1"/>
</dbReference>
<comment type="similarity">
    <text evidence="2 7">Belongs to the FXYD family.</text>
</comment>
<comment type="subcellular location">
    <subcellularLocation>
        <location evidence="1">Membrane</location>
        <topology evidence="1">Single-pass membrane protein</topology>
    </subcellularLocation>
</comment>
<accession>A0A3B4AWA6</accession>
<evidence type="ECO:0000256" key="6">
    <source>
        <dbReference type="ARBA" id="ARBA00023136"/>
    </source>
</evidence>
<evidence type="ECO:0000256" key="5">
    <source>
        <dbReference type="ARBA" id="ARBA00023065"/>
    </source>
</evidence>
<dbReference type="InterPro" id="IPR000272">
    <property type="entry name" value="Ion-transport_regulator_FXYD"/>
</dbReference>
<sequence>METEANYERLRIGGLVFACLLIAGGIGIIVCNCANEKLGNTLSLEIIRYTFW</sequence>
<keyword evidence="7" id="KW-1133">Transmembrane helix</keyword>
<keyword evidence="3 7" id="KW-0813">Transport</keyword>
<evidence type="ECO:0000256" key="3">
    <source>
        <dbReference type="ARBA" id="ARBA00022448"/>
    </source>
</evidence>
<reference evidence="8" key="2">
    <citation type="submission" date="2025-09" db="UniProtKB">
        <authorList>
            <consortium name="Ensembl"/>
        </authorList>
    </citation>
    <scope>IDENTIFICATION</scope>
</reference>
<evidence type="ECO:0000313" key="8">
    <source>
        <dbReference type="Ensembl" id="ENSPMGP00000020859.1"/>
    </source>
</evidence>
<name>A0A3B4AWA6_9GOBI</name>
<evidence type="ECO:0000313" key="9">
    <source>
        <dbReference type="Proteomes" id="UP000261520"/>
    </source>
</evidence>
<dbReference type="GO" id="GO:0043269">
    <property type="term" value="P:regulation of monoatomic ion transport"/>
    <property type="evidence" value="ECO:0007669"/>
    <property type="project" value="InterPro"/>
</dbReference>
<evidence type="ECO:0000256" key="2">
    <source>
        <dbReference type="ARBA" id="ARBA00005948"/>
    </source>
</evidence>
<dbReference type="GO" id="GO:0006811">
    <property type="term" value="P:monoatomic ion transport"/>
    <property type="evidence" value="ECO:0007669"/>
    <property type="project" value="UniProtKB-KW"/>
</dbReference>
<dbReference type="AlphaFoldDB" id="A0A3B4AWA6"/>
<keyword evidence="9" id="KW-1185">Reference proteome</keyword>
<dbReference type="GO" id="GO:0099106">
    <property type="term" value="F:ion channel regulator activity"/>
    <property type="evidence" value="ECO:0007669"/>
    <property type="project" value="InterPro"/>
</dbReference>
<keyword evidence="6 7" id="KW-0472">Membrane</keyword>
<evidence type="ECO:0000256" key="4">
    <source>
        <dbReference type="ARBA" id="ARBA00022692"/>
    </source>
</evidence>
<evidence type="ECO:0000256" key="1">
    <source>
        <dbReference type="ARBA" id="ARBA00004167"/>
    </source>
</evidence>
<organism evidence="8 9">
    <name type="scientific">Periophthalmus magnuspinnatus</name>
    <dbReference type="NCBI Taxonomy" id="409849"/>
    <lineage>
        <taxon>Eukaryota</taxon>
        <taxon>Metazoa</taxon>
        <taxon>Chordata</taxon>
        <taxon>Craniata</taxon>
        <taxon>Vertebrata</taxon>
        <taxon>Euteleostomi</taxon>
        <taxon>Actinopterygii</taxon>
        <taxon>Neopterygii</taxon>
        <taxon>Teleostei</taxon>
        <taxon>Neoteleostei</taxon>
        <taxon>Acanthomorphata</taxon>
        <taxon>Gobiaria</taxon>
        <taxon>Gobiiformes</taxon>
        <taxon>Gobioidei</taxon>
        <taxon>Gobiidae</taxon>
        <taxon>Oxudercinae</taxon>
        <taxon>Periophthalmus</taxon>
    </lineage>
</organism>
<dbReference type="Proteomes" id="UP000261520">
    <property type="component" value="Unplaced"/>
</dbReference>
<feature type="transmembrane region" description="Helical" evidence="7">
    <location>
        <begin position="12"/>
        <end position="30"/>
    </location>
</feature>
<proteinExistence type="inferred from homology"/>
<dbReference type="Pfam" id="PF02038">
    <property type="entry name" value="ATP1G1_PLM_MAT8"/>
    <property type="match status" value="1"/>
</dbReference>
<evidence type="ECO:0000256" key="7">
    <source>
        <dbReference type="RuleBase" id="RU364131"/>
    </source>
</evidence>
<dbReference type="GO" id="GO:0016020">
    <property type="term" value="C:membrane"/>
    <property type="evidence" value="ECO:0007669"/>
    <property type="project" value="UniProtKB-SubCell"/>
</dbReference>
<reference evidence="8" key="1">
    <citation type="submission" date="2025-08" db="UniProtKB">
        <authorList>
            <consortium name="Ensembl"/>
        </authorList>
    </citation>
    <scope>IDENTIFICATION</scope>
</reference>